<dbReference type="EMBL" id="MLZC01000014">
    <property type="protein sequence ID" value="OHG62254.1"/>
    <property type="molecule type" value="Genomic_DNA"/>
</dbReference>
<organism evidence="2">
    <name type="scientific">Salmonella enterica subsp. enterica serovar Saintpaul</name>
    <dbReference type="NCBI Taxonomy" id="90105"/>
    <lineage>
        <taxon>Bacteria</taxon>
        <taxon>Pseudomonadati</taxon>
        <taxon>Pseudomonadota</taxon>
        <taxon>Gammaproteobacteria</taxon>
        <taxon>Enterobacterales</taxon>
        <taxon>Enterobacteriaceae</taxon>
        <taxon>Salmonella</taxon>
    </lineage>
</organism>
<keyword evidence="1" id="KW-0812">Transmembrane</keyword>
<keyword evidence="1" id="KW-1133">Transmembrane helix</keyword>
<sequence>MNNILWPNIFMTVIATLISTFLITFFLTPFRKKFFQLFKTTKIENIQIRNAVSGGVNSSDNSIIRDYFEVSTQFSTDKDLNINQIKLKNVEVIFDYYNAELNFQYGLNPDRQIFSIFAINNGNESIVIDGFVLKYVKGWWLENQYEEISSEEIPYIKIKPREIKRIVMVKVSNEQILKHFDLVSENQALLLQLFDKNSKRLISYPAPFDKENKKFLTRPMGAAGVDSNNEKNVFNISEPYQKMYTLQTKNHISKENPILSFFISLDQTASLKFDLEIYQNNKLVKFKRKDQRTQYVHVFRPNYQLYALDPTGLHGNVYKLLDEKSIEVLEYKEVEQYYPNILYKGKCDEKDNS</sequence>
<evidence type="ECO:0000313" key="2">
    <source>
        <dbReference type="EMBL" id="OHG62254.1"/>
    </source>
</evidence>
<proteinExistence type="predicted"/>
<evidence type="ECO:0000256" key="1">
    <source>
        <dbReference type="SAM" id="Phobius"/>
    </source>
</evidence>
<protein>
    <submittedName>
        <fullName evidence="2">Uncharacterized protein</fullName>
    </submittedName>
</protein>
<reference evidence="2" key="1">
    <citation type="submission" date="2016-09" db="EMBL/GenBank/DDBJ databases">
        <title>Whole genome sequencing of Salmonella enterica.</title>
        <authorList>
            <person name="Bell R."/>
        </authorList>
    </citation>
    <scope>NUCLEOTIDE SEQUENCE [LARGE SCALE GENOMIC DNA]</scope>
    <source>
        <strain evidence="2">CFSAN044978</strain>
    </source>
</reference>
<comment type="caution">
    <text evidence="2">The sequence shown here is derived from an EMBL/GenBank/DDBJ whole genome shotgun (WGS) entry which is preliminary data.</text>
</comment>
<keyword evidence="1" id="KW-0472">Membrane</keyword>
<dbReference type="AlphaFoldDB" id="A0A1S0Z9K9"/>
<feature type="transmembrane region" description="Helical" evidence="1">
    <location>
        <begin position="6"/>
        <end position="27"/>
    </location>
</feature>
<accession>A0A1S0Z9K9</accession>
<gene>
    <name evidence="2" type="ORF">A7T00_23200</name>
</gene>
<name>A0A1S0Z9K9_SALET</name>